<dbReference type="Proteomes" id="UP001317963">
    <property type="component" value="Chromosome"/>
</dbReference>
<dbReference type="CDD" id="cd04489">
    <property type="entry name" value="ExoVII_LU_OBF"/>
    <property type="match status" value="1"/>
</dbReference>
<evidence type="ECO:0000256" key="3">
    <source>
        <dbReference type="ARBA" id="ARBA00022801"/>
    </source>
</evidence>
<proteinExistence type="inferred from homology"/>
<evidence type="ECO:0000313" key="10">
    <source>
        <dbReference type="Proteomes" id="UP001317963"/>
    </source>
</evidence>
<dbReference type="EMBL" id="CP036501">
    <property type="protein sequence ID" value="UZP75280.1"/>
    <property type="molecule type" value="Genomic_DNA"/>
</dbReference>
<evidence type="ECO:0000256" key="6">
    <source>
        <dbReference type="RuleBase" id="RU004355"/>
    </source>
</evidence>
<dbReference type="RefSeq" id="WP_279241764.1">
    <property type="nucleotide sequence ID" value="NZ_CP036501.1"/>
</dbReference>
<comment type="catalytic activity">
    <reaction evidence="5 6">
        <text>Exonucleolytic cleavage in either 5'- to 3'- or 3'- to 5'-direction to yield nucleoside 5'-phosphates.</text>
        <dbReference type="EC" id="3.1.11.6"/>
    </reaction>
</comment>
<dbReference type="InterPro" id="IPR020579">
    <property type="entry name" value="Exonuc_VII_lsu_C"/>
</dbReference>
<evidence type="ECO:0000256" key="5">
    <source>
        <dbReference type="HAMAP-Rule" id="MF_00378"/>
    </source>
</evidence>
<evidence type="ECO:0000256" key="2">
    <source>
        <dbReference type="ARBA" id="ARBA00022722"/>
    </source>
</evidence>
<dbReference type="NCBIfam" id="TIGR00237">
    <property type="entry name" value="xseA"/>
    <property type="match status" value="1"/>
</dbReference>
<dbReference type="EC" id="3.1.11.6" evidence="5"/>
<keyword evidence="10" id="KW-1185">Reference proteome</keyword>
<evidence type="ECO:0000259" key="7">
    <source>
        <dbReference type="Pfam" id="PF02601"/>
    </source>
</evidence>
<keyword evidence="1 5" id="KW-0963">Cytoplasm</keyword>
<dbReference type="PANTHER" id="PTHR30008">
    <property type="entry name" value="EXODEOXYRIBONUCLEASE 7 LARGE SUBUNIT"/>
    <property type="match status" value="1"/>
</dbReference>
<organism evidence="9 10">
    <name type="scientific">Candidatus Paraluminiphilus aquimaris</name>
    <dbReference type="NCBI Taxonomy" id="2518994"/>
    <lineage>
        <taxon>Bacteria</taxon>
        <taxon>Pseudomonadati</taxon>
        <taxon>Pseudomonadota</taxon>
        <taxon>Gammaproteobacteria</taxon>
        <taxon>Cellvibrionales</taxon>
        <taxon>Halieaceae</taxon>
        <taxon>Candidatus Paraluminiphilus</taxon>
    </lineage>
</organism>
<feature type="domain" description="OB-fold nucleic acid binding" evidence="8">
    <location>
        <begin position="10"/>
        <end position="102"/>
    </location>
</feature>
<dbReference type="Pfam" id="PF13742">
    <property type="entry name" value="tRNA_anti_2"/>
    <property type="match status" value="1"/>
</dbReference>
<comment type="function">
    <text evidence="5">Bidirectionally degrades single-stranded DNA into large acid-insoluble oligonucleotides, which are then degraded further into small acid-soluble oligonucleotides.</text>
</comment>
<sequence length="450" mass="49431">MPLPKPTPVSVSELNRKAKSLLENQLGEVCVEAEIGNLSRPSSGHWYFSLKDDRAQLSCAMFRRANMRVRFEPKVGDSVIVRGLLSIYEARGDYQLIVDHMEASGDGALQRALEALKQKLQTEGLFAEERKKAIPVHCERVGVVTSPTGAAVEDIISVLGRRSPSSHIAIYPVQVQGVGSAEQIAAAIDVANAQVRNGERELDVLIVGRGGGSLEDLWAFNEESVARAIARSEIPVVSAVGHEIDYSISDLVADMRAATPSQAAELITRDSQEWLQRIDIATAQLETMTQRILRDHRHRTEGLVARLRHPSQQLTLLKNKISANQNQATALIQRRLAGTKHPLAQLNTRLQAASPSTLLHQRRELVTNLSSGLPHQIDTIMRGHRQRISHLTTLLETLGPTSTLKRGYAIITDKTGSVIRSTTQTTLGERLDITLDDGQVGVTVDEVNLR</sequence>
<dbReference type="InterPro" id="IPR025824">
    <property type="entry name" value="OB-fold_nuc-bd_dom"/>
</dbReference>
<accession>A0ABY6Q8N4</accession>
<evidence type="ECO:0000313" key="9">
    <source>
        <dbReference type="EMBL" id="UZP75280.1"/>
    </source>
</evidence>
<gene>
    <name evidence="5" type="primary">xseA</name>
    <name evidence="9" type="ORF">E0F26_11285</name>
</gene>
<evidence type="ECO:0000256" key="4">
    <source>
        <dbReference type="ARBA" id="ARBA00022839"/>
    </source>
</evidence>
<name>A0ABY6Q8N4_9GAMM</name>
<keyword evidence="2 5" id="KW-0540">Nuclease</keyword>
<comment type="subunit">
    <text evidence="5">Heterooligomer composed of large and small subunits.</text>
</comment>
<dbReference type="PANTHER" id="PTHR30008:SF0">
    <property type="entry name" value="EXODEOXYRIBONUCLEASE 7 LARGE SUBUNIT"/>
    <property type="match status" value="1"/>
</dbReference>
<dbReference type="Pfam" id="PF02601">
    <property type="entry name" value="Exonuc_VII_L"/>
    <property type="match status" value="1"/>
</dbReference>
<comment type="similarity">
    <text evidence="5 6">Belongs to the XseA family.</text>
</comment>
<feature type="domain" description="Exonuclease VII large subunit C-terminal" evidence="7">
    <location>
        <begin position="125"/>
        <end position="442"/>
    </location>
</feature>
<comment type="subcellular location">
    <subcellularLocation>
        <location evidence="5 6">Cytoplasm</location>
    </subcellularLocation>
</comment>
<keyword evidence="4 5" id="KW-0269">Exonuclease</keyword>
<dbReference type="InterPro" id="IPR003753">
    <property type="entry name" value="Exonuc_VII_L"/>
</dbReference>
<protein>
    <recommendedName>
        <fullName evidence="5">Exodeoxyribonuclease 7 large subunit</fullName>
        <ecNumber evidence="5">3.1.11.6</ecNumber>
    </recommendedName>
    <alternativeName>
        <fullName evidence="5">Exodeoxyribonuclease VII large subunit</fullName>
        <shortName evidence="5">Exonuclease VII large subunit</shortName>
    </alternativeName>
</protein>
<keyword evidence="3 5" id="KW-0378">Hydrolase</keyword>
<dbReference type="HAMAP" id="MF_00378">
    <property type="entry name" value="Exonuc_7_L"/>
    <property type="match status" value="1"/>
</dbReference>
<reference evidence="9 10" key="1">
    <citation type="submission" date="2019-02" db="EMBL/GenBank/DDBJ databases">
        <title>Halieaceae_genomes.</title>
        <authorList>
            <person name="Li S.-H."/>
        </authorList>
    </citation>
    <scope>NUCLEOTIDE SEQUENCE [LARGE SCALE GENOMIC DNA]</scope>
    <source>
        <strain evidence="9 10">JH123</strain>
    </source>
</reference>
<evidence type="ECO:0000259" key="8">
    <source>
        <dbReference type="Pfam" id="PF13742"/>
    </source>
</evidence>
<evidence type="ECO:0000256" key="1">
    <source>
        <dbReference type="ARBA" id="ARBA00022490"/>
    </source>
</evidence>